<sequence>MGVHGLHYFVKQRAQEYVGSEKLTSFLPSVKSRDGRIRVIIDGNNFAYALMSQSRSPGCFGGEPAVYEYHMRQFLDNNLTCCDEIIIVMGCSILAGSPEWIAKRATEKEGFTRLFENIRAGLSPHSLGKYGRDGLKNYVDQKASPPWFVNQIMEIAAEFPRVKVYQAECDKDYAIMDLAVTLGCPIMSNDSDFLLFAVQPVIKCDFNWRGGNALIYRKRWYNSPRVRLHSYHLPLVSALTFNPECDFTKEDLMPFWIGLIGASEFENDNLPQVLPYIVDWLSDNFRDAGDCASIERICRKLDEVALKSEEMYHELVRKSYYCERARRNRFIKSIRRFMVMDKAYPWEEDKTFNTAPAFYRSKRGKHPLLRAAKNTEAFDSLPQEIASVLESSRDACLSSALPAPIFTELVFQIYNCIHQLSCEDEEEAQEDDIGADKIEGNKLPVISTLLTKYLRRELAILDVDEARYFRYKLNTKSWFKTIEQEWAFQYLSKREVPTLPALYKSSREEKVRAFLACFDAEIIMFIDPNFSTMPCFIITFMACLRYLWAQTNMEEWEVDAFVAQFALLDLFTSPDKHFRRLKWLFGGGEETCPVELPACERSITLANLFAAIYYAIMRCQVVTGLPFQEGNGKPCLKDIFSGSVFACTYHILKNNPAKSSSGRHACGIYDNKWLGMDPESNNKMEIECFEKAATVYDRMRANFITPLRKFDARLAEMKNAEESRQEELKQKAEKEKLRALRKARKAQDANPLDRDFSNLLQKHESVDKCDGWLDRALGGEEAIEARSSFPIIDERAFSQLQLEAAPLEITPVDEQTIRGVSPQLSVKDFMSDAAEMSPKQEDEPSYQPEEESIPVDRVDDTPVRRPASVQASAKNSQREPSGVKIDDIFDRINKAAETPETTSKN</sequence>
<reference evidence="4" key="1">
    <citation type="journal article" date="2010" name="Science">
        <title>Plasticity of animal genome architecture unmasked by rapid evolution of a pelagic tunicate.</title>
        <authorList>
            <person name="Denoeud F."/>
            <person name="Henriet S."/>
            <person name="Mungpakdee S."/>
            <person name="Aury J.M."/>
            <person name="Da Silva C."/>
            <person name="Brinkmann H."/>
            <person name="Mikhaleva J."/>
            <person name="Olsen L.C."/>
            <person name="Jubin C."/>
            <person name="Canestro C."/>
            <person name="Bouquet J.M."/>
            <person name="Danks G."/>
            <person name="Poulain J."/>
            <person name="Campsteijn C."/>
            <person name="Adamski M."/>
            <person name="Cross I."/>
            <person name="Yadetie F."/>
            <person name="Muffato M."/>
            <person name="Louis A."/>
            <person name="Butcher S."/>
            <person name="Tsagkogeorga G."/>
            <person name="Konrad A."/>
            <person name="Singh S."/>
            <person name="Jensen M.F."/>
            <person name="Cong E.H."/>
            <person name="Eikeseth-Otteraa H."/>
            <person name="Noel B."/>
            <person name="Anthouard V."/>
            <person name="Porcel B.M."/>
            <person name="Kachouri-Lafond R."/>
            <person name="Nishino A."/>
            <person name="Ugolini M."/>
            <person name="Chourrout P."/>
            <person name="Nishida H."/>
            <person name="Aasland R."/>
            <person name="Huzurbazar S."/>
            <person name="Westhof E."/>
            <person name="Delsuc F."/>
            <person name="Lehrach H."/>
            <person name="Reinhardt R."/>
            <person name="Weissenbach J."/>
            <person name="Roy S.W."/>
            <person name="Artiguenave F."/>
            <person name="Postlethwait J.H."/>
            <person name="Manak J.R."/>
            <person name="Thompson E.M."/>
            <person name="Jaillon O."/>
            <person name="Du Pasquier L."/>
            <person name="Boudinot P."/>
            <person name="Liberles D.A."/>
            <person name="Volff J.N."/>
            <person name="Philippe H."/>
            <person name="Lenhard B."/>
            <person name="Roest Crollius H."/>
            <person name="Wincker P."/>
            <person name="Chourrout D."/>
        </authorList>
    </citation>
    <scope>NUCLEOTIDE SEQUENCE [LARGE SCALE GENOMIC DNA]</scope>
</reference>
<evidence type="ECO:0000313" key="5">
    <source>
        <dbReference type="Proteomes" id="UP000001307"/>
    </source>
</evidence>
<feature type="compositionally biased region" description="Basic and acidic residues" evidence="3">
    <location>
        <begin position="884"/>
        <end position="894"/>
    </location>
</feature>
<feature type="compositionally biased region" description="Polar residues" evidence="3">
    <location>
        <begin position="869"/>
        <end position="879"/>
    </location>
</feature>
<evidence type="ECO:0000256" key="1">
    <source>
        <dbReference type="ARBA" id="ARBA00007398"/>
    </source>
</evidence>
<dbReference type="PANTHER" id="PTHR15665">
    <property type="entry name" value="ASTEROID PROTEIN"/>
    <property type="match status" value="1"/>
</dbReference>
<dbReference type="Gene3D" id="3.40.50.1010">
    <property type="entry name" value="5'-nuclease"/>
    <property type="match status" value="1"/>
</dbReference>
<feature type="coiled-coil region" evidence="2">
    <location>
        <begin position="714"/>
        <end position="749"/>
    </location>
</feature>
<dbReference type="Proteomes" id="UP000001307">
    <property type="component" value="Unassembled WGS sequence"/>
</dbReference>
<dbReference type="InterPro" id="IPR029060">
    <property type="entry name" value="PIN-like_dom_sf"/>
</dbReference>
<feature type="region of interest" description="Disordered" evidence="3">
    <location>
        <begin position="833"/>
        <end position="905"/>
    </location>
</feature>
<dbReference type="PANTHER" id="PTHR15665:SF1">
    <property type="entry name" value="PROTEIN ASTEROID HOMOLOG 1"/>
    <property type="match status" value="1"/>
</dbReference>
<dbReference type="InParanoid" id="E4XTV1"/>
<evidence type="ECO:0000313" key="4">
    <source>
        <dbReference type="EMBL" id="CBY13163.1"/>
    </source>
</evidence>
<protein>
    <recommendedName>
        <fullName evidence="6">Asteroid domain-containing protein</fullName>
    </recommendedName>
</protein>
<proteinExistence type="inferred from homology"/>
<dbReference type="AlphaFoldDB" id="E4XTV1"/>
<keyword evidence="2" id="KW-0175">Coiled coil</keyword>
<dbReference type="SUPFAM" id="SSF88723">
    <property type="entry name" value="PIN domain-like"/>
    <property type="match status" value="1"/>
</dbReference>
<accession>E4XTV1</accession>
<gene>
    <name evidence="4" type="ORF">GSOID_T00003912001</name>
</gene>
<comment type="similarity">
    <text evidence="1">Belongs to the asteroid family.</text>
</comment>
<keyword evidence="5" id="KW-1185">Reference proteome</keyword>
<organism evidence="4">
    <name type="scientific">Oikopleura dioica</name>
    <name type="common">Tunicate</name>
    <dbReference type="NCBI Taxonomy" id="34765"/>
    <lineage>
        <taxon>Eukaryota</taxon>
        <taxon>Metazoa</taxon>
        <taxon>Chordata</taxon>
        <taxon>Tunicata</taxon>
        <taxon>Appendicularia</taxon>
        <taxon>Copelata</taxon>
        <taxon>Oikopleuridae</taxon>
        <taxon>Oikopleura</taxon>
    </lineage>
</organism>
<name>E4XTV1_OIKDI</name>
<evidence type="ECO:0000256" key="3">
    <source>
        <dbReference type="SAM" id="MobiDB-lite"/>
    </source>
</evidence>
<dbReference type="InterPro" id="IPR026832">
    <property type="entry name" value="Asteroid"/>
</dbReference>
<evidence type="ECO:0000256" key="2">
    <source>
        <dbReference type="SAM" id="Coils"/>
    </source>
</evidence>
<dbReference type="OrthoDB" id="25987at2759"/>
<evidence type="ECO:0008006" key="6">
    <source>
        <dbReference type="Google" id="ProtNLM"/>
    </source>
</evidence>
<dbReference type="EMBL" id="FN653164">
    <property type="protein sequence ID" value="CBY13163.1"/>
    <property type="molecule type" value="Genomic_DNA"/>
</dbReference>
<feature type="compositionally biased region" description="Basic and acidic residues" evidence="3">
    <location>
        <begin position="854"/>
        <end position="863"/>
    </location>
</feature>